<accession>A0A1J5B0M6</accession>
<gene>
    <name evidence="1" type="ORF">AUK18_00280</name>
</gene>
<dbReference type="AlphaFoldDB" id="A0A1J5B0M6"/>
<protein>
    <submittedName>
        <fullName evidence="1">Uncharacterized protein</fullName>
    </submittedName>
</protein>
<name>A0A1J5B0M6_9BACT</name>
<proteinExistence type="predicted"/>
<dbReference type="Proteomes" id="UP000183605">
    <property type="component" value="Unassembled WGS sequence"/>
</dbReference>
<evidence type="ECO:0000313" key="2">
    <source>
        <dbReference type="Proteomes" id="UP000183605"/>
    </source>
</evidence>
<organism evidence="1 2">
    <name type="scientific">Candidatus Beckwithbacteria bacterium CG2_30_44_31</name>
    <dbReference type="NCBI Taxonomy" id="1805035"/>
    <lineage>
        <taxon>Bacteria</taxon>
        <taxon>Candidatus Beckwithiibacteriota</taxon>
    </lineage>
</organism>
<dbReference type="EMBL" id="MNXQ01000007">
    <property type="protein sequence ID" value="OIP04329.1"/>
    <property type="molecule type" value="Genomic_DNA"/>
</dbReference>
<reference evidence="1 2" key="1">
    <citation type="journal article" date="2016" name="Environ. Microbiol.">
        <title>Genomic resolution of a cold subsurface aquifer community provides metabolic insights for novel microbes adapted to high CO concentrations.</title>
        <authorList>
            <person name="Probst A.J."/>
            <person name="Castelle C.J."/>
            <person name="Singh A."/>
            <person name="Brown C.T."/>
            <person name="Anantharaman K."/>
            <person name="Sharon I."/>
            <person name="Hug L.A."/>
            <person name="Burstein D."/>
            <person name="Emerson J.B."/>
            <person name="Thomas B.C."/>
            <person name="Banfield J.F."/>
        </authorList>
    </citation>
    <scope>NUCLEOTIDE SEQUENCE [LARGE SCALE GENOMIC DNA]</scope>
    <source>
        <strain evidence="1">CG2_30_44_31</strain>
    </source>
</reference>
<comment type="caution">
    <text evidence="1">The sequence shown here is derived from an EMBL/GenBank/DDBJ whole genome shotgun (WGS) entry which is preliminary data.</text>
</comment>
<sequence>MRWDDEIKLFNSPADKFKKLIIQNPDQHEDGYYGGINDQGVAMVATFVRVAENQISYIRRL</sequence>
<evidence type="ECO:0000313" key="1">
    <source>
        <dbReference type="EMBL" id="OIP04329.1"/>
    </source>
</evidence>